<comment type="similarity">
    <text evidence="1">Belongs to the PspA/Vipp/IM30 family.</text>
</comment>
<dbReference type="PANTHER" id="PTHR31088">
    <property type="entry name" value="MEMBRANE-ASSOCIATED PROTEIN VIPP1, CHLOROPLASTIC"/>
    <property type="match status" value="1"/>
</dbReference>
<evidence type="ECO:0000313" key="2">
    <source>
        <dbReference type="EMBL" id="MBM7119603.1"/>
    </source>
</evidence>
<dbReference type="PANTHER" id="PTHR31088:SF6">
    <property type="entry name" value="PHAGE SHOCK PROTEIN A"/>
    <property type="match status" value="1"/>
</dbReference>
<dbReference type="EMBL" id="JADIKC010000001">
    <property type="protein sequence ID" value="MBM7119603.1"/>
    <property type="molecule type" value="Genomic_DNA"/>
</dbReference>
<reference evidence="2 3" key="1">
    <citation type="submission" date="2020-10" db="EMBL/GenBank/DDBJ databases">
        <title>Phylogeny of dyella-like bacteria.</title>
        <authorList>
            <person name="Fu J."/>
        </authorList>
    </citation>
    <scope>NUCLEOTIDE SEQUENCE [LARGE SCALE GENOMIC DNA]</scope>
    <source>
        <strain evidence="2 3">THG-B117</strain>
    </source>
</reference>
<dbReference type="Pfam" id="PF04012">
    <property type="entry name" value="PspA_IM30"/>
    <property type="match status" value="1"/>
</dbReference>
<evidence type="ECO:0000313" key="3">
    <source>
        <dbReference type="Proteomes" id="UP001430065"/>
    </source>
</evidence>
<accession>A0ABS2JNL0</accession>
<evidence type="ECO:0000256" key="1">
    <source>
        <dbReference type="ARBA" id="ARBA00043985"/>
    </source>
</evidence>
<gene>
    <name evidence="2" type="ORF">ISP20_00390</name>
</gene>
<protein>
    <submittedName>
        <fullName evidence="2">PspA/IM30 family protein</fullName>
    </submittedName>
</protein>
<proteinExistence type="inferred from homology"/>
<keyword evidence="3" id="KW-1185">Reference proteome</keyword>
<dbReference type="InterPro" id="IPR007157">
    <property type="entry name" value="PspA_VIPP1"/>
</dbReference>
<sequence length="223" mass="24506">MSDSLQDRVVRLISGSAHALLDKVEGLAPEAVLAQAIREIDQVVDEVRMELGRIEAAKHQLATRIGKLAGEHEDLSGKAELAVQEQRDDLAVACLERQTLIEDQLPVLEQNLASQRERGVECEGYLRALLARKEEREAILAEFVATRRRDDAPGQAPTHGAREGKVTRAESAFDRVMARETGVVGFGTAPGDAMKLKELADLQRRKRIDERLAALKTTGSTHS</sequence>
<comment type="caution">
    <text evidence="2">The sequence shown here is derived from an EMBL/GenBank/DDBJ whole genome shotgun (WGS) entry which is preliminary data.</text>
</comment>
<dbReference type="RefSeq" id="WP_204634091.1">
    <property type="nucleotide sequence ID" value="NZ_JADIKC010000001.1"/>
</dbReference>
<dbReference type="Proteomes" id="UP001430065">
    <property type="component" value="Unassembled WGS sequence"/>
</dbReference>
<name>A0ABS2JNL0_9GAMM</name>
<organism evidence="2 3">
    <name type="scientific">Dyella kyungheensis</name>
    <dbReference type="NCBI Taxonomy" id="1242174"/>
    <lineage>
        <taxon>Bacteria</taxon>
        <taxon>Pseudomonadati</taxon>
        <taxon>Pseudomonadota</taxon>
        <taxon>Gammaproteobacteria</taxon>
        <taxon>Lysobacterales</taxon>
        <taxon>Rhodanobacteraceae</taxon>
        <taxon>Dyella</taxon>
    </lineage>
</organism>